<feature type="transmembrane region" description="Helical" evidence="1">
    <location>
        <begin position="272"/>
        <end position="289"/>
    </location>
</feature>
<feature type="transmembrane region" description="Helical" evidence="1">
    <location>
        <begin position="7"/>
        <end position="24"/>
    </location>
</feature>
<proteinExistence type="predicted"/>
<dbReference type="Proteomes" id="UP000177080">
    <property type="component" value="Unassembled WGS sequence"/>
</dbReference>
<keyword evidence="1" id="KW-0812">Transmembrane</keyword>
<feature type="transmembrane region" description="Helical" evidence="1">
    <location>
        <begin position="135"/>
        <end position="156"/>
    </location>
</feature>
<feature type="transmembrane region" description="Helical" evidence="1">
    <location>
        <begin position="347"/>
        <end position="364"/>
    </location>
</feature>
<keyword evidence="1" id="KW-0472">Membrane</keyword>
<reference evidence="2 3" key="1">
    <citation type="journal article" date="2016" name="Nat. Commun.">
        <title>Thousands of microbial genomes shed light on interconnected biogeochemical processes in an aquifer system.</title>
        <authorList>
            <person name="Anantharaman K."/>
            <person name="Brown C.T."/>
            <person name="Hug L.A."/>
            <person name="Sharon I."/>
            <person name="Castelle C.J."/>
            <person name="Probst A.J."/>
            <person name="Thomas B.C."/>
            <person name="Singh A."/>
            <person name="Wilkins M.J."/>
            <person name="Karaoz U."/>
            <person name="Brodie E.L."/>
            <person name="Williams K.H."/>
            <person name="Hubbard S.S."/>
            <person name="Banfield J.F."/>
        </authorList>
    </citation>
    <scope>NUCLEOTIDE SEQUENCE [LARGE SCALE GENOMIC DNA]</scope>
</reference>
<comment type="caution">
    <text evidence="2">The sequence shown here is derived from an EMBL/GenBank/DDBJ whole genome shotgun (WGS) entry which is preliminary data.</text>
</comment>
<feature type="transmembrane region" description="Helical" evidence="1">
    <location>
        <begin position="298"/>
        <end position="317"/>
    </location>
</feature>
<sequence length="484" mass="55304">MFKSIRLILLSTIITLGLFMRLYQPLERFQYNHDTDLSSWIVKDMLIDGHPRLIGQLTSSPGIFIGPYFYYSLIPFYLASRMDPAGVMGFSLIISIAALFSVTWVFNKLWGYRVSIIGLLIYATSFNISQTEREIVPTAPVFLWTVWFLYAAHGLWRGRKSSLLILATLGGLVWNIHLALGLLFPLVFIIWWKQRSKFTTSDFLLPILVFITLSLPLFVFETRHNFVQVRSFINSFSSRAQVTRSYTQKIAQVWLYSARNANNIFWDKPGGVSIHLLPTILLLGFVIHFSRRFFTPRLLFFISGWLGLTFVFFVLHPINLSEYYLNGLNIVWIAIAALSLARLNHKIAWAIIAIFVIHNIYRLISSPVNRSGYVYRQTIVQAIRNDAIARNFPCVAVSYIVTPGNDLGYRYLFWLAGQKLAPPSSLAPVYTIVFPHSLVGRLDRTFGALGLIWPEYSRYTPQSIVESCSGADSNLTDPMFGFTK</sequence>
<feature type="transmembrane region" description="Helical" evidence="1">
    <location>
        <begin position="85"/>
        <end position="104"/>
    </location>
</feature>
<feature type="transmembrane region" description="Helical" evidence="1">
    <location>
        <begin position="53"/>
        <end position="73"/>
    </location>
</feature>
<accession>A0A1F4ZD01</accession>
<dbReference type="EMBL" id="MEXN01000003">
    <property type="protein sequence ID" value="OGD04035.1"/>
    <property type="molecule type" value="Genomic_DNA"/>
</dbReference>
<evidence type="ECO:0000313" key="3">
    <source>
        <dbReference type="Proteomes" id="UP000177080"/>
    </source>
</evidence>
<evidence type="ECO:0000256" key="1">
    <source>
        <dbReference type="SAM" id="Phobius"/>
    </source>
</evidence>
<gene>
    <name evidence="2" type="ORF">A2989_01395</name>
</gene>
<dbReference type="AlphaFoldDB" id="A0A1F4ZD01"/>
<feature type="transmembrane region" description="Helical" evidence="1">
    <location>
        <begin position="203"/>
        <end position="220"/>
    </location>
</feature>
<keyword evidence="1" id="KW-1133">Transmembrane helix</keyword>
<protein>
    <submittedName>
        <fullName evidence="2">Uncharacterized protein</fullName>
    </submittedName>
</protein>
<feature type="transmembrane region" description="Helical" evidence="1">
    <location>
        <begin position="110"/>
        <end position="128"/>
    </location>
</feature>
<dbReference type="STRING" id="1797259.A2989_01395"/>
<name>A0A1F4ZD01_9BACT</name>
<feature type="transmembrane region" description="Helical" evidence="1">
    <location>
        <begin position="162"/>
        <end position="191"/>
    </location>
</feature>
<evidence type="ECO:0000313" key="2">
    <source>
        <dbReference type="EMBL" id="OGD04035.1"/>
    </source>
</evidence>
<organism evidence="2 3">
    <name type="scientific">Candidatus Amesbacteria bacterium RIFCSPLOWO2_01_FULL_48_25</name>
    <dbReference type="NCBI Taxonomy" id="1797259"/>
    <lineage>
        <taxon>Bacteria</taxon>
        <taxon>Candidatus Amesiibacteriota</taxon>
    </lineage>
</organism>